<feature type="compositionally biased region" description="Polar residues" evidence="2">
    <location>
        <begin position="1"/>
        <end position="22"/>
    </location>
</feature>
<dbReference type="Gene3D" id="3.90.226.10">
    <property type="entry name" value="2-enoyl-CoA Hydratase, Chain A, domain 1"/>
    <property type="match status" value="2"/>
</dbReference>
<dbReference type="Pfam" id="PF00378">
    <property type="entry name" value="ECH_1"/>
    <property type="match status" value="1"/>
</dbReference>
<evidence type="ECO:0000313" key="4">
    <source>
        <dbReference type="WBParaSite" id="Hba_20088"/>
    </source>
</evidence>
<protein>
    <submittedName>
        <fullName evidence="4">3-hydroxyisobutyryl-CoA hydrolase, mitochondrial</fullName>
    </submittedName>
</protein>
<proteinExistence type="inferred from homology"/>
<comment type="similarity">
    <text evidence="1">Belongs to the enoyl-CoA hydratase/isomerase family.</text>
</comment>
<dbReference type="Proteomes" id="UP000095283">
    <property type="component" value="Unplaced"/>
</dbReference>
<dbReference type="WBParaSite" id="Hba_20088">
    <property type="protein sequence ID" value="Hba_20088"/>
    <property type="gene ID" value="Hba_20088"/>
</dbReference>
<reference evidence="4" key="1">
    <citation type="submission" date="2016-11" db="UniProtKB">
        <authorList>
            <consortium name="WormBaseParasite"/>
        </authorList>
    </citation>
    <scope>IDENTIFICATION</scope>
</reference>
<feature type="region of interest" description="Disordered" evidence="2">
    <location>
        <begin position="1"/>
        <end position="28"/>
    </location>
</feature>
<evidence type="ECO:0000256" key="2">
    <source>
        <dbReference type="SAM" id="MobiDB-lite"/>
    </source>
</evidence>
<dbReference type="PANTHER" id="PTHR43802:SF1">
    <property type="entry name" value="IP11341P-RELATED"/>
    <property type="match status" value="1"/>
</dbReference>
<evidence type="ECO:0000256" key="1">
    <source>
        <dbReference type="ARBA" id="ARBA00005254"/>
    </source>
</evidence>
<sequence>MQSPAHQGNFDPFNTSQQQPQSRMGADIDSALSNLADNLTISASNQGKPIHWGGQPQTGATPIRPSGPSAVNAQVQPPPQMQTYGTPHYATPFGQYVQPNYGQTSQMQWGMQPPVDLESAGGLAKLQLNRPDKNNCLSGQMMKELKNRVKELPAMLNCGVVILEGVGESFCSGADLGLIDQLCSPSLGVAMFHYMSDSLSRLRSAPQVLIYCASTIGFLQSRMGIVPSWGGASYIENLVGRANALHLMTTAPILSAIEAKNLGFIDVIYENDNEFEVLFCNIFFTMSVVYENNFFFVNFNLQELVRSMVKCGVEITRAQKAILDVSQQTRGKQDGTTLSLAA</sequence>
<dbReference type="AlphaFoldDB" id="A0A1I7XQL8"/>
<feature type="region of interest" description="Disordered" evidence="2">
    <location>
        <begin position="44"/>
        <end position="72"/>
    </location>
</feature>
<evidence type="ECO:0000313" key="3">
    <source>
        <dbReference type="Proteomes" id="UP000095283"/>
    </source>
</evidence>
<organism evidence="3 4">
    <name type="scientific">Heterorhabditis bacteriophora</name>
    <name type="common">Entomopathogenic nematode worm</name>
    <dbReference type="NCBI Taxonomy" id="37862"/>
    <lineage>
        <taxon>Eukaryota</taxon>
        <taxon>Metazoa</taxon>
        <taxon>Ecdysozoa</taxon>
        <taxon>Nematoda</taxon>
        <taxon>Chromadorea</taxon>
        <taxon>Rhabditida</taxon>
        <taxon>Rhabditina</taxon>
        <taxon>Rhabditomorpha</taxon>
        <taxon>Strongyloidea</taxon>
        <taxon>Heterorhabditidae</taxon>
        <taxon>Heterorhabditis</taxon>
    </lineage>
</organism>
<dbReference type="CDD" id="cd06558">
    <property type="entry name" value="crotonase-like"/>
    <property type="match status" value="1"/>
</dbReference>
<keyword evidence="3" id="KW-1185">Reference proteome</keyword>
<dbReference type="SUPFAM" id="SSF52096">
    <property type="entry name" value="ClpP/crotonase"/>
    <property type="match status" value="1"/>
</dbReference>
<dbReference type="InterPro" id="IPR001753">
    <property type="entry name" value="Enoyl-CoA_hydra/iso"/>
</dbReference>
<accession>A0A1I7XQL8</accession>
<dbReference type="InterPro" id="IPR029045">
    <property type="entry name" value="ClpP/crotonase-like_dom_sf"/>
</dbReference>
<name>A0A1I7XQL8_HETBA</name>
<dbReference type="PANTHER" id="PTHR43802">
    <property type="entry name" value="ENOYL-COA HYDRATASE"/>
    <property type="match status" value="1"/>
</dbReference>